<gene>
    <name evidence="1" type="ORF">DJ78_10165</name>
</gene>
<dbReference type="AlphaFoldDB" id="A0A256JM85"/>
<protein>
    <submittedName>
        <fullName evidence="1">Uncharacterized protein</fullName>
    </submittedName>
</protein>
<name>A0A256JM85_HALEZ</name>
<dbReference type="EMBL" id="NHPB01000053">
    <property type="protein sequence ID" value="OYR69994.1"/>
    <property type="molecule type" value="Genomic_DNA"/>
</dbReference>
<reference evidence="1 2" key="1">
    <citation type="journal article" date="2014" name="Front. Microbiol.">
        <title>Population and genomic analysis of the genus Halorubrum.</title>
        <authorList>
            <person name="Fullmer M.S."/>
            <person name="Soucy S.M."/>
            <person name="Swithers K.S."/>
            <person name="Makkay A.M."/>
            <person name="Wheeler R."/>
            <person name="Ventosa A."/>
            <person name="Gogarten J.P."/>
            <person name="Papke R.T."/>
        </authorList>
    </citation>
    <scope>NUCLEOTIDE SEQUENCE [LARGE SCALE GENOMIC DNA]</scope>
    <source>
        <strain evidence="1 2">G37</strain>
    </source>
</reference>
<comment type="caution">
    <text evidence="1">The sequence shown here is derived from an EMBL/GenBank/DDBJ whole genome shotgun (WGS) entry which is preliminary data.</text>
</comment>
<accession>A0A256JM85</accession>
<proteinExistence type="predicted"/>
<organism evidence="1 2">
    <name type="scientific">Halorubrum ezzemoulense</name>
    <name type="common">Halorubrum chaoviator</name>
    <dbReference type="NCBI Taxonomy" id="337243"/>
    <lineage>
        <taxon>Archaea</taxon>
        <taxon>Methanobacteriati</taxon>
        <taxon>Methanobacteriota</taxon>
        <taxon>Stenosarchaea group</taxon>
        <taxon>Halobacteria</taxon>
        <taxon>Halobacteriales</taxon>
        <taxon>Haloferacaceae</taxon>
        <taxon>Halorubrum</taxon>
    </lineage>
</organism>
<sequence length="65" mass="7327">MRLSRAFAFQLFGPFRDTLPYTAVEIAVDALIHGAVLIEFLQRIAGPGSPLTSSRLRRNRHNFRG</sequence>
<dbReference type="Proteomes" id="UP000216758">
    <property type="component" value="Unassembled WGS sequence"/>
</dbReference>
<evidence type="ECO:0000313" key="1">
    <source>
        <dbReference type="EMBL" id="OYR69994.1"/>
    </source>
</evidence>
<evidence type="ECO:0000313" key="2">
    <source>
        <dbReference type="Proteomes" id="UP000216758"/>
    </source>
</evidence>